<organism evidence="1 2">
    <name type="scientific">Trametes pubescens</name>
    <name type="common">White-rot fungus</name>
    <dbReference type="NCBI Taxonomy" id="154538"/>
    <lineage>
        <taxon>Eukaryota</taxon>
        <taxon>Fungi</taxon>
        <taxon>Dikarya</taxon>
        <taxon>Basidiomycota</taxon>
        <taxon>Agaricomycotina</taxon>
        <taxon>Agaricomycetes</taxon>
        <taxon>Polyporales</taxon>
        <taxon>Polyporaceae</taxon>
        <taxon>Trametes</taxon>
    </lineage>
</organism>
<comment type="caution">
    <text evidence="1">The sequence shown here is derived from an EMBL/GenBank/DDBJ whole genome shotgun (WGS) entry which is preliminary data.</text>
</comment>
<evidence type="ECO:0000313" key="2">
    <source>
        <dbReference type="Proteomes" id="UP000184267"/>
    </source>
</evidence>
<proteinExistence type="predicted"/>
<dbReference type="OrthoDB" id="2754214at2759"/>
<accession>A0A1M2VFK4</accession>
<dbReference type="InterPro" id="IPR032675">
    <property type="entry name" value="LRR_dom_sf"/>
</dbReference>
<evidence type="ECO:0000313" key="1">
    <source>
        <dbReference type="EMBL" id="OJT06374.1"/>
    </source>
</evidence>
<dbReference type="STRING" id="154538.A0A1M2VFK4"/>
<reference evidence="1 2" key="1">
    <citation type="submission" date="2016-10" db="EMBL/GenBank/DDBJ databases">
        <title>Genome sequence of the basidiomycete white-rot fungus Trametes pubescens.</title>
        <authorList>
            <person name="Makela M.R."/>
            <person name="Granchi Z."/>
            <person name="Peng M."/>
            <person name="De Vries R.P."/>
            <person name="Grigoriev I."/>
            <person name="Riley R."/>
            <person name="Hilden K."/>
        </authorList>
    </citation>
    <scope>NUCLEOTIDE SEQUENCE [LARGE SCALE GENOMIC DNA]</scope>
    <source>
        <strain evidence="1 2">FBCC735</strain>
    </source>
</reference>
<dbReference type="Gene3D" id="3.80.10.10">
    <property type="entry name" value="Ribonuclease Inhibitor"/>
    <property type="match status" value="1"/>
</dbReference>
<gene>
    <name evidence="1" type="ORF">TRAPUB_2775</name>
</gene>
<dbReference type="OMA" id="RFFTYSR"/>
<protein>
    <recommendedName>
        <fullName evidence="3">F-box domain-containing protein</fullName>
    </recommendedName>
</protein>
<name>A0A1M2VFK4_TRAPU</name>
<keyword evidence="2" id="KW-1185">Reference proteome</keyword>
<dbReference type="AlphaFoldDB" id="A0A1M2VFK4"/>
<dbReference type="EMBL" id="MNAD01001315">
    <property type="protein sequence ID" value="OJT06374.1"/>
    <property type="molecule type" value="Genomic_DNA"/>
</dbReference>
<evidence type="ECO:0008006" key="3">
    <source>
        <dbReference type="Google" id="ProtNLM"/>
    </source>
</evidence>
<dbReference type="Proteomes" id="UP000184267">
    <property type="component" value="Unassembled WGS sequence"/>
</dbReference>
<sequence length="448" mass="49886">MAAEVSSDFTRFFTYSRRVKRLGISRGLPCGNIAEGYALTSPHKISFAVWDSLSAFGPRPLLPNIIFIHHKEWLGDIGVDWRKVSFHSADLLFGPRLRKVEVACVDPYLDFMYATEVIRNLSYIATSVEELSIEVDTNVYELPIPTTGYLSGTELSFLGRLTSFSSRTVCVAPDALIALATLPFLETLLIRANVAEYPWDAMPHGDRPPPPQAHFKALCVAIGSLPSSRSIVDLSITLVHSGRNYPRKGIYRSEDIAPLLSLLAVQRLIISGDGCTTILDDAALEALSQSCPDLVELVLETRPRFREEQYRSAHEDLPTPWGLVQLARGCPHITKLALAVDLHFSAAYYADPNLQLAWTTPVYRSVCEAPALQEFDATGSLFGDPMSIASFLSLLFPQLGVIWNHAASRGARGMPVLFHAWFTRVRRQERAWALKERMRLREPDSSEA</sequence>